<gene>
    <name evidence="6" type="ORF">SAMN04488087_1224</name>
</gene>
<reference evidence="7" key="1">
    <citation type="submission" date="2016-11" db="EMBL/GenBank/DDBJ databases">
        <authorList>
            <person name="Varghese N."/>
            <person name="Submissions S."/>
        </authorList>
    </citation>
    <scope>NUCLEOTIDE SEQUENCE [LARGE SCALE GENOMIC DNA]</scope>
    <source>
        <strain evidence="7">DSM 22212</strain>
    </source>
</reference>
<dbReference type="PANTHER" id="PTHR42988">
    <property type="entry name" value="PHOSPHOHYDROLASE"/>
    <property type="match status" value="1"/>
</dbReference>
<dbReference type="RefSeq" id="WP_072715080.1">
    <property type="nucleotide sequence ID" value="NZ_FRAU01000003.1"/>
</dbReference>
<name>A0A1M6STU6_9BACT</name>
<protein>
    <submittedName>
        <fullName evidence="6">3',5'-cyclic AMP phosphodiesterase CpdA</fullName>
    </submittedName>
</protein>
<dbReference type="CDD" id="cd07400">
    <property type="entry name" value="MPP_1"/>
    <property type="match status" value="1"/>
</dbReference>
<dbReference type="Proteomes" id="UP000185812">
    <property type="component" value="Unassembled WGS sequence"/>
</dbReference>
<dbReference type="Pfam" id="PF00149">
    <property type="entry name" value="Metallophos"/>
    <property type="match status" value="1"/>
</dbReference>
<dbReference type="InterPro" id="IPR004843">
    <property type="entry name" value="Calcineurin-like_PHP"/>
</dbReference>
<dbReference type="Gene3D" id="3.60.21.10">
    <property type="match status" value="1"/>
</dbReference>
<dbReference type="EMBL" id="FRAU01000003">
    <property type="protein sequence ID" value="SHK48086.1"/>
    <property type="molecule type" value="Genomic_DNA"/>
</dbReference>
<keyword evidence="7" id="KW-1185">Reference proteome</keyword>
<dbReference type="AlphaFoldDB" id="A0A1M6STU6"/>
<keyword evidence="1" id="KW-0479">Metal-binding</keyword>
<feature type="domain" description="Calcineurin-like phosphoesterase" evidence="5">
    <location>
        <begin position="1"/>
        <end position="191"/>
    </location>
</feature>
<dbReference type="GO" id="GO:0016787">
    <property type="term" value="F:hydrolase activity"/>
    <property type="evidence" value="ECO:0007669"/>
    <property type="project" value="UniProtKB-KW"/>
</dbReference>
<comment type="similarity">
    <text evidence="4">Belongs to the cyclic nucleotide phosphodiesterase class-III family.</text>
</comment>
<keyword evidence="3" id="KW-0408">Iron</keyword>
<keyword evidence="2" id="KW-0378">Hydrolase</keyword>
<evidence type="ECO:0000256" key="2">
    <source>
        <dbReference type="ARBA" id="ARBA00022801"/>
    </source>
</evidence>
<evidence type="ECO:0000313" key="6">
    <source>
        <dbReference type="EMBL" id="SHK48086.1"/>
    </source>
</evidence>
<sequence length="273" mass="30395">MVLVHLSDLHFGRLASDAVVEDLLRAVHRQRPDLVVISGDLTQRARRSQFRAARAFLEALPSPVLVVPGNHDVYPWWYPLSRLVRPLARYRRYISATLRPSFVCSEAAVLGLNTAHGATVKGGRLAAEDLVYMQTFFASAPPSAVRILVVHHHLVPLQAVETYDIARGARKALQVAAQVGVEFILCGHLHVAHVEPVVVYPDGHRLVVVSAGTATSSRGRGPHRDKNFYNVMRLARGSVLITEHCYDPSTRRFITFRSHQFTRETLPDKCCCA</sequence>
<evidence type="ECO:0000313" key="7">
    <source>
        <dbReference type="Proteomes" id="UP000185812"/>
    </source>
</evidence>
<dbReference type="PANTHER" id="PTHR42988:SF2">
    <property type="entry name" value="CYCLIC NUCLEOTIDE PHOSPHODIESTERASE CBUA0032-RELATED"/>
    <property type="match status" value="1"/>
</dbReference>
<evidence type="ECO:0000256" key="1">
    <source>
        <dbReference type="ARBA" id="ARBA00022723"/>
    </source>
</evidence>
<proteinExistence type="inferred from homology"/>
<dbReference type="InterPro" id="IPR050884">
    <property type="entry name" value="CNP_phosphodiesterase-III"/>
</dbReference>
<dbReference type="InterPro" id="IPR029052">
    <property type="entry name" value="Metallo-depent_PP-like"/>
</dbReference>
<evidence type="ECO:0000256" key="4">
    <source>
        <dbReference type="ARBA" id="ARBA00025742"/>
    </source>
</evidence>
<dbReference type="OrthoDB" id="9811542at2"/>
<dbReference type="GO" id="GO:0046872">
    <property type="term" value="F:metal ion binding"/>
    <property type="evidence" value="ECO:0007669"/>
    <property type="project" value="UniProtKB-KW"/>
</dbReference>
<evidence type="ECO:0000256" key="3">
    <source>
        <dbReference type="ARBA" id="ARBA00023004"/>
    </source>
</evidence>
<dbReference type="SUPFAM" id="SSF56300">
    <property type="entry name" value="Metallo-dependent phosphatases"/>
    <property type="match status" value="1"/>
</dbReference>
<evidence type="ECO:0000259" key="5">
    <source>
        <dbReference type="Pfam" id="PF00149"/>
    </source>
</evidence>
<dbReference type="STRING" id="633813.SAMN04488087_1224"/>
<accession>A0A1M6STU6</accession>
<organism evidence="6 7">
    <name type="scientific">Rhodothermus profundi</name>
    <dbReference type="NCBI Taxonomy" id="633813"/>
    <lineage>
        <taxon>Bacteria</taxon>
        <taxon>Pseudomonadati</taxon>
        <taxon>Rhodothermota</taxon>
        <taxon>Rhodothermia</taxon>
        <taxon>Rhodothermales</taxon>
        <taxon>Rhodothermaceae</taxon>
        <taxon>Rhodothermus</taxon>
    </lineage>
</organism>